<protein>
    <recommendedName>
        <fullName evidence="8">DUF1704 domain-containing protein</fullName>
    </recommendedName>
</protein>
<dbReference type="GO" id="GO:0008237">
    <property type="term" value="F:metallopeptidase activity"/>
    <property type="evidence" value="ECO:0007669"/>
    <property type="project" value="UniProtKB-KW"/>
</dbReference>
<feature type="compositionally biased region" description="Low complexity" evidence="5">
    <location>
        <begin position="9"/>
        <end position="19"/>
    </location>
</feature>
<evidence type="ECO:0000256" key="3">
    <source>
        <dbReference type="ARBA" id="ARBA00022801"/>
    </source>
</evidence>
<proteinExistence type="predicted"/>
<dbReference type="GO" id="GO:0006508">
    <property type="term" value="P:proteolysis"/>
    <property type="evidence" value="ECO:0007669"/>
    <property type="project" value="UniProtKB-KW"/>
</dbReference>
<evidence type="ECO:0008006" key="8">
    <source>
        <dbReference type="Google" id="ProtNLM"/>
    </source>
</evidence>
<reference evidence="6" key="1">
    <citation type="submission" date="2021-01" db="EMBL/GenBank/DDBJ databases">
        <authorList>
            <consortium name="Genoscope - CEA"/>
            <person name="William W."/>
        </authorList>
    </citation>
    <scope>NUCLEOTIDE SEQUENCE</scope>
</reference>
<dbReference type="PANTHER" id="PTHR31817:SF0">
    <property type="entry name" value="CHROMOSOME UNDETERMINED SCAFFOLD_67, WHOLE GENOME SHOTGUN SEQUENCE"/>
    <property type="match status" value="1"/>
</dbReference>
<organism evidence="6 7">
    <name type="scientific">Paramecium primaurelia</name>
    <dbReference type="NCBI Taxonomy" id="5886"/>
    <lineage>
        <taxon>Eukaryota</taxon>
        <taxon>Sar</taxon>
        <taxon>Alveolata</taxon>
        <taxon>Ciliophora</taxon>
        <taxon>Intramacronucleata</taxon>
        <taxon>Oligohymenophorea</taxon>
        <taxon>Peniculida</taxon>
        <taxon>Parameciidae</taxon>
        <taxon>Paramecium</taxon>
    </lineage>
</organism>
<evidence type="ECO:0000256" key="4">
    <source>
        <dbReference type="ARBA" id="ARBA00023049"/>
    </source>
</evidence>
<dbReference type="AlphaFoldDB" id="A0A8S1N4X3"/>
<keyword evidence="3" id="KW-0378">Hydrolase</keyword>
<keyword evidence="7" id="KW-1185">Reference proteome</keyword>
<evidence type="ECO:0000256" key="2">
    <source>
        <dbReference type="ARBA" id="ARBA00022670"/>
    </source>
</evidence>
<dbReference type="Proteomes" id="UP000688137">
    <property type="component" value="Unassembled WGS sequence"/>
</dbReference>
<name>A0A8S1N4X3_PARPR</name>
<dbReference type="OMA" id="RILQPPW"/>
<dbReference type="PANTHER" id="PTHR31817">
    <property type="match status" value="1"/>
</dbReference>
<dbReference type="Pfam" id="PF08014">
    <property type="entry name" value="MATCAP"/>
    <property type="match status" value="1"/>
</dbReference>
<comment type="caution">
    <text evidence="6">The sequence shown here is derived from an EMBL/GenBank/DDBJ whole genome shotgun (WGS) entry which is preliminary data.</text>
</comment>
<keyword evidence="2" id="KW-0645">Protease</keyword>
<feature type="compositionally biased region" description="Low complexity" evidence="5">
    <location>
        <begin position="78"/>
        <end position="87"/>
    </location>
</feature>
<dbReference type="EMBL" id="CAJJDM010000074">
    <property type="protein sequence ID" value="CAD8084095.1"/>
    <property type="molecule type" value="Genomic_DNA"/>
</dbReference>
<evidence type="ECO:0000256" key="1">
    <source>
        <dbReference type="ARBA" id="ARBA00001947"/>
    </source>
</evidence>
<feature type="region of interest" description="Disordered" evidence="5">
    <location>
        <begin position="1"/>
        <end position="27"/>
    </location>
</feature>
<gene>
    <name evidence="6" type="ORF">PPRIM_AZ9-3.1.T0710174</name>
</gene>
<dbReference type="SMART" id="SM01154">
    <property type="entry name" value="DUF1704"/>
    <property type="match status" value="1"/>
</dbReference>
<feature type="compositionally biased region" description="Basic residues" evidence="5">
    <location>
        <begin position="88"/>
        <end position="97"/>
    </location>
</feature>
<evidence type="ECO:0000313" key="6">
    <source>
        <dbReference type="EMBL" id="CAD8084095.1"/>
    </source>
</evidence>
<dbReference type="InterPro" id="IPR012548">
    <property type="entry name" value="MATCAP"/>
</dbReference>
<feature type="compositionally biased region" description="Basic residues" evidence="5">
    <location>
        <begin position="65"/>
        <end position="77"/>
    </location>
</feature>
<accession>A0A8S1N4X3</accession>
<comment type="cofactor">
    <cofactor evidence="1">
        <name>Zn(2+)</name>
        <dbReference type="ChEBI" id="CHEBI:29105"/>
    </cofactor>
</comment>
<evidence type="ECO:0000256" key="5">
    <source>
        <dbReference type="SAM" id="MobiDB-lite"/>
    </source>
</evidence>
<feature type="region of interest" description="Disordered" evidence="5">
    <location>
        <begin position="55"/>
        <end position="97"/>
    </location>
</feature>
<sequence length="426" mass="49564">MQQQTYIESSYSSHSSSSSENENKDVLFSPFRDANEIQLLSEQFDITKWSKHVLPQQSQVDKTPKPNKKQVGKKTKIKINTSSSISPQKKKSKIKRPKMKDIKPLNLESEKHLFFAMKAAYNPQFEYVEVKELGPDQPHRKYEEIALKIIDQCIKEFGSDLKYAEQEGGKLLSIEETEHFFNDYIHKLGVQDLISYEFQDHTVAPTSVVHNPTDGKSKVIIGLPINYRINRIEGVLNHEIGTHFIRKINDRQQQWYKKRAKYHLEPYLKHEEGLAVLNQVLPQALKQKGKPYLFMAALHYISSILASQMSFAKLFHELRHFIQDDEARFRECLRVKRGLKDTSQSGGMYKDQVYLTGAIKILKYRGKLNFIHLHSGKITIKDCIRLGEIGQIYTKNIYIPPFLQELEQYKRGLDKIAQQNFINFVC</sequence>
<evidence type="ECO:0000313" key="7">
    <source>
        <dbReference type="Proteomes" id="UP000688137"/>
    </source>
</evidence>
<keyword evidence="4" id="KW-0482">Metalloprotease</keyword>